<evidence type="ECO:0000313" key="3">
    <source>
        <dbReference type="Proteomes" id="UP001279642"/>
    </source>
</evidence>
<keyword evidence="3" id="KW-1185">Reference proteome</keyword>
<keyword evidence="1" id="KW-0732">Signal</keyword>
<accession>A0ABU5EEB2</accession>
<sequence length="291" mass="32543">MRRQRLRGHGGFVRRCRVIGSTASLLCVLIDPVMAADPVGSKTAPTSSPWHFLIAPYAWAYGIYGTVGFGRQSADVHASFLDILEHSDSLVALQGHVEIQYDRFGIFLDGSYADMDASFHGEHFTSDVQQQLVFLETGAFYRVIEDAPLWHPSPEIGGGAISVDALAGARYTYLNANTDNALKVFDQTFRRDYDSTEDWWDPFIGGRLLLGLTKRFDFSLRGDVGGFNVGSDFTWNTQAMLGYHFSMWNAVGEVWAGYRAMGQDYDNGSGRKEFKWDVILHGPILGMTVRW</sequence>
<name>A0ABU5EEB2_9PROT</name>
<comment type="caution">
    <text evidence="2">The sequence shown here is derived from an EMBL/GenBank/DDBJ whole genome shotgun (WGS) entry which is preliminary data.</text>
</comment>
<reference evidence="2 3" key="1">
    <citation type="journal article" date="2016" name="Antonie Van Leeuwenhoek">
        <title>Dongia soli sp. nov., isolated from soil from Dokdo, Korea.</title>
        <authorList>
            <person name="Kim D.U."/>
            <person name="Lee H."/>
            <person name="Kim H."/>
            <person name="Kim S.G."/>
            <person name="Ka J.O."/>
        </authorList>
    </citation>
    <scope>NUCLEOTIDE SEQUENCE [LARGE SCALE GENOMIC DNA]</scope>
    <source>
        <strain evidence="2 3">D78</strain>
    </source>
</reference>
<evidence type="ECO:0008006" key="4">
    <source>
        <dbReference type="Google" id="ProtNLM"/>
    </source>
</evidence>
<dbReference type="RefSeq" id="WP_320509744.1">
    <property type="nucleotide sequence ID" value="NZ_JAXCLW010000005.1"/>
</dbReference>
<evidence type="ECO:0000313" key="2">
    <source>
        <dbReference type="EMBL" id="MDY0884671.1"/>
    </source>
</evidence>
<feature type="signal peptide" evidence="1">
    <location>
        <begin position="1"/>
        <end position="35"/>
    </location>
</feature>
<protein>
    <recommendedName>
        <fullName evidence="4">Outer membrane protein beta-barrel domain-containing protein</fullName>
    </recommendedName>
</protein>
<evidence type="ECO:0000256" key="1">
    <source>
        <dbReference type="SAM" id="SignalP"/>
    </source>
</evidence>
<feature type="chain" id="PRO_5045647453" description="Outer membrane protein beta-barrel domain-containing protein" evidence="1">
    <location>
        <begin position="36"/>
        <end position="291"/>
    </location>
</feature>
<gene>
    <name evidence="2" type="ORF">SMD27_17640</name>
</gene>
<dbReference type="EMBL" id="JAXCLW010000005">
    <property type="protein sequence ID" value="MDY0884671.1"/>
    <property type="molecule type" value="Genomic_DNA"/>
</dbReference>
<proteinExistence type="predicted"/>
<organism evidence="2 3">
    <name type="scientific">Dongia soli</name>
    <dbReference type="NCBI Taxonomy" id="600628"/>
    <lineage>
        <taxon>Bacteria</taxon>
        <taxon>Pseudomonadati</taxon>
        <taxon>Pseudomonadota</taxon>
        <taxon>Alphaproteobacteria</taxon>
        <taxon>Rhodospirillales</taxon>
        <taxon>Dongiaceae</taxon>
        <taxon>Dongia</taxon>
    </lineage>
</organism>
<dbReference type="Proteomes" id="UP001279642">
    <property type="component" value="Unassembled WGS sequence"/>
</dbReference>